<dbReference type="AlphaFoldDB" id="A0A9D2G085"/>
<dbReference type="InterPro" id="IPR053926">
    <property type="entry name" value="RecX_HTH_1st"/>
</dbReference>
<dbReference type="InterPro" id="IPR036388">
    <property type="entry name" value="WH-like_DNA-bd_sf"/>
</dbReference>
<evidence type="ECO:0000256" key="5">
    <source>
        <dbReference type="ARBA" id="ARBA00022490"/>
    </source>
</evidence>
<evidence type="ECO:0000259" key="8">
    <source>
        <dbReference type="Pfam" id="PF02631"/>
    </source>
</evidence>
<feature type="domain" description="RecX third three-helical" evidence="9">
    <location>
        <begin position="262"/>
        <end position="308"/>
    </location>
</feature>
<comment type="similarity">
    <text evidence="3 6">Belongs to the RecX family.</text>
</comment>
<reference evidence="11" key="1">
    <citation type="journal article" date="2021" name="PeerJ">
        <title>Extensive microbial diversity within the chicken gut microbiome revealed by metagenomics and culture.</title>
        <authorList>
            <person name="Gilroy R."/>
            <person name="Ravi A."/>
            <person name="Getino M."/>
            <person name="Pursley I."/>
            <person name="Horton D.L."/>
            <person name="Alikhan N.F."/>
            <person name="Baker D."/>
            <person name="Gharbi K."/>
            <person name="Hall N."/>
            <person name="Watson M."/>
            <person name="Adriaenssens E.M."/>
            <person name="Foster-Nyarko E."/>
            <person name="Jarju S."/>
            <person name="Secka A."/>
            <person name="Antonio M."/>
            <person name="Oren A."/>
            <person name="Chaudhuri R.R."/>
            <person name="La Ragione R."/>
            <person name="Hildebrand F."/>
            <person name="Pallen M.J."/>
        </authorList>
    </citation>
    <scope>NUCLEOTIDE SEQUENCE</scope>
    <source>
        <strain evidence="11">CHK169-4300</strain>
    </source>
</reference>
<dbReference type="NCBIfam" id="NF010733">
    <property type="entry name" value="PRK14135.1"/>
    <property type="match status" value="1"/>
</dbReference>
<dbReference type="InterPro" id="IPR053925">
    <property type="entry name" value="RecX_HTH_3rd"/>
</dbReference>
<evidence type="ECO:0000256" key="6">
    <source>
        <dbReference type="HAMAP-Rule" id="MF_01114"/>
    </source>
</evidence>
<evidence type="ECO:0000256" key="1">
    <source>
        <dbReference type="ARBA" id="ARBA00003529"/>
    </source>
</evidence>
<keyword evidence="5 6" id="KW-0963">Cytoplasm</keyword>
<dbReference type="PANTHER" id="PTHR33602:SF1">
    <property type="entry name" value="REGULATORY PROTEIN RECX FAMILY PROTEIN"/>
    <property type="match status" value="1"/>
</dbReference>
<feature type="domain" description="RecX second three-helical" evidence="8">
    <location>
        <begin position="156"/>
        <end position="197"/>
    </location>
</feature>
<sequence>MSNEKKLINLSKENKIETKGKTENLNRKLKSEKDKKKKQDNSNKKVSSKSFRMISKIEPQKRKGRYNIYINDDFAFGVDEEVLIKFELSKGLHVTKELQKKIENEDSYYKAYQKTLNYLSYSLRSEKQIRDYLAKHELYHFSDRMVEQLKSMRLIDDLNFAQSFVRSQANINQKGPRNIEQDLKKKGIKEDFILIALDEYPYEQQLENAIHLASKKWEKTRKNSEIESIQKVKAYLLNKGYSFDLVDEAMAAIDTKKDKNAEYNALVNQGDKALKRYSRKYEGYELSQRIKGYLYNKGYPTELINRYIDEREME</sequence>
<dbReference type="InterPro" id="IPR053924">
    <property type="entry name" value="RecX_HTH_2nd"/>
</dbReference>
<dbReference type="InterPro" id="IPR003783">
    <property type="entry name" value="Regulatory_RecX"/>
</dbReference>
<comment type="function">
    <text evidence="1 6">Modulates RecA activity.</text>
</comment>
<dbReference type="Gene3D" id="1.10.10.10">
    <property type="entry name" value="Winged helix-like DNA-binding domain superfamily/Winged helix DNA-binding domain"/>
    <property type="match status" value="4"/>
</dbReference>
<dbReference type="GO" id="GO:0006282">
    <property type="term" value="P:regulation of DNA repair"/>
    <property type="evidence" value="ECO:0007669"/>
    <property type="project" value="UniProtKB-UniRule"/>
</dbReference>
<evidence type="ECO:0000256" key="3">
    <source>
        <dbReference type="ARBA" id="ARBA00009695"/>
    </source>
</evidence>
<feature type="domain" description="RecX first three-helical" evidence="10">
    <location>
        <begin position="111"/>
        <end position="137"/>
    </location>
</feature>
<evidence type="ECO:0000256" key="7">
    <source>
        <dbReference type="SAM" id="MobiDB-lite"/>
    </source>
</evidence>
<dbReference type="Pfam" id="PF02631">
    <property type="entry name" value="RecX_HTH2"/>
    <property type="match status" value="1"/>
</dbReference>
<dbReference type="Proteomes" id="UP000824106">
    <property type="component" value="Unassembled WGS sequence"/>
</dbReference>
<evidence type="ECO:0000313" key="12">
    <source>
        <dbReference type="Proteomes" id="UP000824106"/>
    </source>
</evidence>
<evidence type="ECO:0000259" key="10">
    <source>
        <dbReference type="Pfam" id="PF21982"/>
    </source>
</evidence>
<proteinExistence type="inferred from homology"/>
<organism evidence="11 12">
    <name type="scientific">Candidatus Atopostipes pullistercoris</name>
    <dbReference type="NCBI Taxonomy" id="2838467"/>
    <lineage>
        <taxon>Bacteria</taxon>
        <taxon>Bacillati</taxon>
        <taxon>Bacillota</taxon>
        <taxon>Bacilli</taxon>
        <taxon>Lactobacillales</taxon>
        <taxon>Carnobacteriaceae</taxon>
        <taxon>Atopostipes</taxon>
    </lineage>
</organism>
<dbReference type="EMBL" id="DXAZ01000037">
    <property type="protein sequence ID" value="HIZ70649.1"/>
    <property type="molecule type" value="Genomic_DNA"/>
</dbReference>
<feature type="compositionally biased region" description="Basic and acidic residues" evidence="7">
    <location>
        <begin position="1"/>
        <end position="43"/>
    </location>
</feature>
<name>A0A9D2G085_9LACT</name>
<dbReference type="Pfam" id="PF21982">
    <property type="entry name" value="RecX_HTH1"/>
    <property type="match status" value="1"/>
</dbReference>
<feature type="region of interest" description="Disordered" evidence="7">
    <location>
        <begin position="1"/>
        <end position="50"/>
    </location>
</feature>
<comment type="caution">
    <text evidence="11">The sequence shown here is derived from an EMBL/GenBank/DDBJ whole genome shotgun (WGS) entry which is preliminary data.</text>
</comment>
<dbReference type="PANTHER" id="PTHR33602">
    <property type="entry name" value="REGULATORY PROTEIN RECX FAMILY PROTEIN"/>
    <property type="match status" value="1"/>
</dbReference>
<comment type="subcellular location">
    <subcellularLocation>
        <location evidence="2 6">Cytoplasm</location>
    </subcellularLocation>
</comment>
<protein>
    <recommendedName>
        <fullName evidence="4 6">Regulatory protein RecX</fullName>
    </recommendedName>
</protein>
<accession>A0A9D2G085</accession>
<gene>
    <name evidence="6 11" type="primary">recX</name>
    <name evidence="11" type="ORF">H9808_02645</name>
</gene>
<dbReference type="GO" id="GO:0005737">
    <property type="term" value="C:cytoplasm"/>
    <property type="evidence" value="ECO:0007669"/>
    <property type="project" value="UniProtKB-SubCell"/>
</dbReference>
<dbReference type="Pfam" id="PF21981">
    <property type="entry name" value="RecX_HTH3"/>
    <property type="match status" value="2"/>
</dbReference>
<evidence type="ECO:0000259" key="9">
    <source>
        <dbReference type="Pfam" id="PF21981"/>
    </source>
</evidence>
<evidence type="ECO:0000256" key="4">
    <source>
        <dbReference type="ARBA" id="ARBA00018111"/>
    </source>
</evidence>
<dbReference type="HAMAP" id="MF_01114">
    <property type="entry name" value="RecX"/>
    <property type="match status" value="1"/>
</dbReference>
<evidence type="ECO:0000256" key="2">
    <source>
        <dbReference type="ARBA" id="ARBA00004496"/>
    </source>
</evidence>
<evidence type="ECO:0000313" key="11">
    <source>
        <dbReference type="EMBL" id="HIZ70649.1"/>
    </source>
</evidence>
<feature type="domain" description="RecX third three-helical" evidence="9">
    <location>
        <begin position="203"/>
        <end position="250"/>
    </location>
</feature>
<reference evidence="11" key="2">
    <citation type="submission" date="2021-04" db="EMBL/GenBank/DDBJ databases">
        <authorList>
            <person name="Gilroy R."/>
        </authorList>
    </citation>
    <scope>NUCLEOTIDE SEQUENCE</scope>
    <source>
        <strain evidence="11">CHK169-4300</strain>
    </source>
</reference>